<feature type="zinc finger region" description="C3H1-type" evidence="4">
    <location>
        <begin position="99"/>
        <end position="127"/>
    </location>
</feature>
<dbReference type="EMBL" id="HACM01008848">
    <property type="protein sequence ID" value="CRZ09290.1"/>
    <property type="molecule type" value="Transcribed_RNA"/>
</dbReference>
<dbReference type="PROSITE" id="PS50103">
    <property type="entry name" value="ZF_C3H1"/>
    <property type="match status" value="2"/>
</dbReference>
<dbReference type="SUPFAM" id="SSF90229">
    <property type="entry name" value="CCCH zinc finger"/>
    <property type="match status" value="2"/>
</dbReference>
<evidence type="ECO:0000259" key="6">
    <source>
        <dbReference type="PROSITE" id="PS50103"/>
    </source>
</evidence>
<feature type="region of interest" description="Disordered" evidence="5">
    <location>
        <begin position="133"/>
        <end position="224"/>
    </location>
</feature>
<evidence type="ECO:0000256" key="5">
    <source>
        <dbReference type="SAM" id="MobiDB-lite"/>
    </source>
</evidence>
<dbReference type="InterPro" id="IPR036855">
    <property type="entry name" value="Znf_CCCH_sf"/>
</dbReference>
<dbReference type="InterPro" id="IPR000571">
    <property type="entry name" value="Znf_CCCH"/>
</dbReference>
<keyword evidence="2 4" id="KW-0863">Zinc-finger</keyword>
<evidence type="ECO:0000256" key="4">
    <source>
        <dbReference type="PROSITE-ProRule" id="PRU00723"/>
    </source>
</evidence>
<protein>
    <recommendedName>
        <fullName evidence="6">C3H1-type domain-containing protein</fullName>
    </recommendedName>
</protein>
<name>A0A0H5R563_9EUKA</name>
<dbReference type="AlphaFoldDB" id="A0A0H5R563"/>
<proteinExistence type="predicted"/>
<keyword evidence="1 4" id="KW-0479">Metal-binding</keyword>
<feature type="domain" description="C3H1-type" evidence="6">
    <location>
        <begin position="99"/>
        <end position="127"/>
    </location>
</feature>
<evidence type="ECO:0000256" key="3">
    <source>
        <dbReference type="ARBA" id="ARBA00022833"/>
    </source>
</evidence>
<dbReference type="PANTHER" id="PTHR14493:SF50">
    <property type="entry name" value="RING FINGER PROTEIN UNKEMPT"/>
    <property type="match status" value="1"/>
</dbReference>
<organism evidence="7">
    <name type="scientific">Spongospora subterranea</name>
    <dbReference type="NCBI Taxonomy" id="70186"/>
    <lineage>
        <taxon>Eukaryota</taxon>
        <taxon>Sar</taxon>
        <taxon>Rhizaria</taxon>
        <taxon>Endomyxa</taxon>
        <taxon>Phytomyxea</taxon>
        <taxon>Plasmodiophorida</taxon>
        <taxon>Plasmodiophoridae</taxon>
        <taxon>Spongospora</taxon>
    </lineage>
</organism>
<evidence type="ECO:0000256" key="1">
    <source>
        <dbReference type="ARBA" id="ARBA00022723"/>
    </source>
</evidence>
<dbReference type="Gene3D" id="4.10.1000.10">
    <property type="entry name" value="Zinc finger, CCCH-type"/>
    <property type="match status" value="1"/>
</dbReference>
<dbReference type="InterPro" id="IPR045234">
    <property type="entry name" value="Unkempt-like"/>
</dbReference>
<dbReference type="SMART" id="SM00356">
    <property type="entry name" value="ZnF_C3H1"/>
    <property type="match status" value="2"/>
</dbReference>
<evidence type="ECO:0000313" key="7">
    <source>
        <dbReference type="EMBL" id="CRZ09290.1"/>
    </source>
</evidence>
<reference evidence="7" key="1">
    <citation type="submission" date="2015-04" db="EMBL/GenBank/DDBJ databases">
        <title>The genome sequence of the plant pathogenic Rhizarian Plasmodiophora brassicae reveals insights in its biotrophic life cycle and the origin of chitin synthesis.</title>
        <authorList>
            <person name="Schwelm A."/>
            <person name="Fogelqvist J."/>
            <person name="Knaust A."/>
            <person name="Julke S."/>
            <person name="Lilja T."/>
            <person name="Dhandapani V."/>
            <person name="Bonilla-Rosso G."/>
            <person name="Karlsson M."/>
            <person name="Shevchenko A."/>
            <person name="Choi S.R."/>
            <person name="Kim H.G."/>
            <person name="Park J.Y."/>
            <person name="Lim Y.P."/>
            <person name="Ludwig-Muller J."/>
            <person name="Dixelius C."/>
        </authorList>
    </citation>
    <scope>NUCLEOTIDE SEQUENCE</scope>
    <source>
        <tissue evidence="7">Potato root galls</tissue>
    </source>
</reference>
<dbReference type="PANTHER" id="PTHR14493">
    <property type="entry name" value="UNKEMPT FAMILY MEMBER"/>
    <property type="match status" value="1"/>
</dbReference>
<dbReference type="GO" id="GO:0008270">
    <property type="term" value="F:zinc ion binding"/>
    <property type="evidence" value="ECO:0007669"/>
    <property type="project" value="UniProtKB-KW"/>
</dbReference>
<feature type="region of interest" description="Disordered" evidence="5">
    <location>
        <begin position="1"/>
        <end position="21"/>
    </location>
</feature>
<feature type="zinc finger region" description="C3H1-type" evidence="4">
    <location>
        <begin position="30"/>
        <end position="58"/>
    </location>
</feature>
<evidence type="ECO:0000256" key="2">
    <source>
        <dbReference type="ARBA" id="ARBA00022771"/>
    </source>
</evidence>
<accession>A0A0H5R563</accession>
<keyword evidence="3 4" id="KW-0862">Zinc</keyword>
<feature type="domain" description="C3H1-type" evidence="6">
    <location>
        <begin position="30"/>
        <end position="58"/>
    </location>
</feature>
<feature type="compositionally biased region" description="Low complexity" evidence="5">
    <location>
        <begin position="7"/>
        <end position="20"/>
    </location>
</feature>
<sequence>MSSFPAGSMNGNTGNNNSKGPLMDEAKLVKYKTVMCQRMVRVGSCRYGNLCDFAHDTNELRRNLNQHWYHGVICEIPKHEDKKCEFAHNEMELAYHPSIYKTKLCDKFATPSGCSKNLYCALAHGKLDLRQVKPATHHQQQQQAPAKSRGPSPTSSANHRHSPSPTHSSPTNFKRSDFEQSRPPARHAPSETTGPPPSSGPHRQQSFPVYNDPSAARSAIPPNPVSQADFLQEFQDTTNDLKIRILDLVDQISSMHSDRANHESHQKSIHQMQDIYKMHREQTAGLNNQIDKQRLLIQAQQGKVAALSRLSPAALSQLVHASAKAAAIITAFKPNNSPSHNLVKDLAELDIS</sequence>